<reference evidence="1" key="1">
    <citation type="submission" date="2021-01" db="EMBL/GenBank/DDBJ databases">
        <title>Chromosome-level genome assembly of a human fungal pathogen reveals clustering of transcriptionally co-regulated genes.</title>
        <authorList>
            <person name="Voorhies M."/>
            <person name="Cohen S."/>
            <person name="Shea T.P."/>
            <person name="Petrus S."/>
            <person name="Munoz J.F."/>
            <person name="Poplawski S."/>
            <person name="Goldman W.E."/>
            <person name="Michael T."/>
            <person name="Cuomo C.A."/>
            <person name="Sil A."/>
            <person name="Beyhan S."/>
        </authorList>
    </citation>
    <scope>NUCLEOTIDE SEQUENCE</scope>
    <source>
        <strain evidence="1">WU24</strain>
    </source>
</reference>
<dbReference type="OrthoDB" id="3531694at2759"/>
<dbReference type="EMBL" id="CP069112">
    <property type="protein sequence ID" value="QSS62463.1"/>
    <property type="molecule type" value="Genomic_DNA"/>
</dbReference>
<accession>A0A8A1MCL4</accession>
<protein>
    <submittedName>
        <fullName evidence="1">Uncharacterized protein</fullName>
    </submittedName>
</protein>
<dbReference type="Proteomes" id="UP000663671">
    <property type="component" value="Chromosome 7"/>
</dbReference>
<dbReference type="VEuPathDB" id="FungiDB:I7I51_02200"/>
<dbReference type="AlphaFoldDB" id="A0A8A1MCL4"/>
<sequence>MNRVAARGFHATAQRVLQYSGSVNLGDVISTNADGTEWGARAHRSSKDRNDSKDVITVALLTATGTRVGSAHFHLDGSFKFFPSRAGKLGGFADNLQKAGLVVEEGGPEGNTRSAEGGSLARPTLIKAEEYERISLPKDINGDKL</sequence>
<organism evidence="1 2">
    <name type="scientific">Ajellomyces capsulatus</name>
    <name type="common">Darling's disease fungus</name>
    <name type="synonym">Histoplasma capsulatum</name>
    <dbReference type="NCBI Taxonomy" id="5037"/>
    <lineage>
        <taxon>Eukaryota</taxon>
        <taxon>Fungi</taxon>
        <taxon>Dikarya</taxon>
        <taxon>Ascomycota</taxon>
        <taxon>Pezizomycotina</taxon>
        <taxon>Eurotiomycetes</taxon>
        <taxon>Eurotiomycetidae</taxon>
        <taxon>Onygenales</taxon>
        <taxon>Ajellomycetaceae</taxon>
        <taxon>Histoplasma</taxon>
    </lineage>
</organism>
<name>A0A8A1MCL4_AJECA</name>
<evidence type="ECO:0000313" key="1">
    <source>
        <dbReference type="EMBL" id="QSS62463.1"/>
    </source>
</evidence>
<proteinExistence type="predicted"/>
<evidence type="ECO:0000313" key="2">
    <source>
        <dbReference type="Proteomes" id="UP000663671"/>
    </source>
</evidence>
<gene>
    <name evidence="1" type="ORF">I7I51_02200</name>
</gene>